<dbReference type="PANTHER" id="PTHR46112:SF3">
    <property type="entry name" value="AMINOPEPTIDASE YPDF"/>
    <property type="match status" value="1"/>
</dbReference>
<sequence length="436" mass="47717">MNISKRNFLKASTASMATLAVTGASLHSSALAASNNASANTSQVSGLKNITGSVSAITSAERYQRIAKAQKLMQQLDIAALILEPGAAMDYFSGVQWWRSERLTAVIIPREGKVAVVCPFFEEPSVRESLAVGEDIRVWQEHESPFVLIKQILADAKLTQGKIAFENSVRYFVLSGVMAELSDMTHVSAEPVTRGCRMYKSQHELTLMHKANEITLLAYADVWSKLEVGMSQGEVKSLMQQAQTQLGGKGVWNMALFDQASAYPHGTKQQLALKEGSIVLMDCGCNVHGYQSDISRTFVFGEPTKRQRDVWQTVRQGQNIAFAAAKLGSQAGRVDDAVRKFYQGQGFGPGYQLPGLSHRTGHGIGMEGHESVNFVHGETELLKPSMCFSNEPGIYLPGEFGVRLEDCIYLTENGPQWFTMPPSSLDEPIGKLVTMA</sequence>
<dbReference type="InterPro" id="IPR050659">
    <property type="entry name" value="Peptidase_M24B"/>
</dbReference>
<feature type="signal peptide" evidence="1">
    <location>
        <begin position="1"/>
        <end position="32"/>
    </location>
</feature>
<dbReference type="Proteomes" id="UP000199297">
    <property type="component" value="Unassembled WGS sequence"/>
</dbReference>
<feature type="domain" description="Peptidase M24" evidence="2">
    <location>
        <begin position="207"/>
        <end position="412"/>
    </location>
</feature>
<dbReference type="SUPFAM" id="SSF53092">
    <property type="entry name" value="Creatinase/prolidase N-terminal domain"/>
    <property type="match status" value="1"/>
</dbReference>
<dbReference type="InterPro" id="IPR036005">
    <property type="entry name" value="Creatinase/aminopeptidase-like"/>
</dbReference>
<dbReference type="Gene3D" id="3.90.230.10">
    <property type="entry name" value="Creatinase/methionine aminopeptidase superfamily"/>
    <property type="match status" value="1"/>
</dbReference>
<dbReference type="EMBL" id="FOBI01000001">
    <property type="protein sequence ID" value="SEK42937.1"/>
    <property type="molecule type" value="Genomic_DNA"/>
</dbReference>
<keyword evidence="5" id="KW-1185">Reference proteome</keyword>
<dbReference type="InterPro" id="IPR029149">
    <property type="entry name" value="Creatin/AminoP/Spt16_N"/>
</dbReference>
<evidence type="ECO:0000256" key="1">
    <source>
        <dbReference type="SAM" id="SignalP"/>
    </source>
</evidence>
<evidence type="ECO:0000313" key="4">
    <source>
        <dbReference type="EMBL" id="SEK42937.1"/>
    </source>
</evidence>
<dbReference type="STRING" id="641665.GCA_002104455_00365"/>
<dbReference type="PANTHER" id="PTHR46112">
    <property type="entry name" value="AMINOPEPTIDASE"/>
    <property type="match status" value="1"/>
</dbReference>
<dbReference type="Pfam" id="PF01321">
    <property type="entry name" value="Creatinase_N"/>
    <property type="match status" value="1"/>
</dbReference>
<organism evidence="4 5">
    <name type="scientific">Colwellia chukchiensis</name>
    <dbReference type="NCBI Taxonomy" id="641665"/>
    <lineage>
        <taxon>Bacteria</taxon>
        <taxon>Pseudomonadati</taxon>
        <taxon>Pseudomonadota</taxon>
        <taxon>Gammaproteobacteria</taxon>
        <taxon>Alteromonadales</taxon>
        <taxon>Colwelliaceae</taxon>
        <taxon>Colwellia</taxon>
    </lineage>
</organism>
<name>A0A1H7GZN7_9GAMM</name>
<protein>
    <submittedName>
        <fullName evidence="4">Xaa-Pro dipeptidase</fullName>
    </submittedName>
</protein>
<dbReference type="SUPFAM" id="SSF55920">
    <property type="entry name" value="Creatinase/aminopeptidase"/>
    <property type="match status" value="1"/>
</dbReference>
<evidence type="ECO:0000259" key="3">
    <source>
        <dbReference type="Pfam" id="PF01321"/>
    </source>
</evidence>
<evidence type="ECO:0000259" key="2">
    <source>
        <dbReference type="Pfam" id="PF00557"/>
    </source>
</evidence>
<dbReference type="Gene3D" id="3.40.350.10">
    <property type="entry name" value="Creatinase/prolidase N-terminal domain"/>
    <property type="match status" value="1"/>
</dbReference>
<dbReference type="InterPro" id="IPR006311">
    <property type="entry name" value="TAT_signal"/>
</dbReference>
<gene>
    <name evidence="4" type="ORF">SAMN05216262_101340</name>
</gene>
<feature type="chain" id="PRO_5011639757" evidence="1">
    <location>
        <begin position="33"/>
        <end position="436"/>
    </location>
</feature>
<dbReference type="AlphaFoldDB" id="A0A1H7GZN7"/>
<dbReference type="PROSITE" id="PS51318">
    <property type="entry name" value="TAT"/>
    <property type="match status" value="1"/>
</dbReference>
<dbReference type="InterPro" id="IPR000587">
    <property type="entry name" value="Creatinase_N"/>
</dbReference>
<dbReference type="Pfam" id="PF00557">
    <property type="entry name" value="Peptidase_M24"/>
    <property type="match status" value="1"/>
</dbReference>
<feature type="domain" description="Creatinase N-terminal" evidence="3">
    <location>
        <begin position="65"/>
        <end position="198"/>
    </location>
</feature>
<proteinExistence type="predicted"/>
<keyword evidence="1" id="KW-0732">Signal</keyword>
<dbReference type="OrthoDB" id="9761809at2"/>
<dbReference type="InterPro" id="IPR000994">
    <property type="entry name" value="Pept_M24"/>
</dbReference>
<evidence type="ECO:0000313" key="5">
    <source>
        <dbReference type="Proteomes" id="UP000199297"/>
    </source>
</evidence>
<accession>A0A1H7GZN7</accession>
<reference evidence="5" key="1">
    <citation type="submission" date="2016-10" db="EMBL/GenBank/DDBJ databases">
        <authorList>
            <person name="Varghese N."/>
            <person name="Submissions S."/>
        </authorList>
    </citation>
    <scope>NUCLEOTIDE SEQUENCE [LARGE SCALE GENOMIC DNA]</scope>
    <source>
        <strain evidence="5">CGMCC 1.9127</strain>
    </source>
</reference>
<dbReference type="RefSeq" id="WP_085282652.1">
    <property type="nucleotide sequence ID" value="NZ_FOBI01000001.1"/>
</dbReference>